<protein>
    <submittedName>
        <fullName evidence="2">Uncharacterized protein</fullName>
    </submittedName>
</protein>
<proteinExistence type="predicted"/>
<evidence type="ECO:0000313" key="3">
    <source>
        <dbReference type="Proteomes" id="UP000095673"/>
    </source>
</evidence>
<feature type="compositionally biased region" description="Basic and acidic residues" evidence="1">
    <location>
        <begin position="80"/>
        <end position="89"/>
    </location>
</feature>
<dbReference type="AntiFam" id="ANF00272">
    <property type="entry name" value="Translation of CRISPR region"/>
</dbReference>
<feature type="compositionally biased region" description="Basic and acidic residues" evidence="1">
    <location>
        <begin position="60"/>
        <end position="73"/>
    </location>
</feature>
<feature type="region of interest" description="Disordered" evidence="1">
    <location>
        <begin position="60"/>
        <end position="89"/>
    </location>
</feature>
<dbReference type="Proteomes" id="UP000095673">
    <property type="component" value="Unassembled WGS sequence"/>
</dbReference>
<sequence>MLRCQILRFIFQSTLPREERQWMMRHGKRFTTFQSTLPREERLFEVKNLGKVLLFQSTLPREERHRGNRRRSDCYNFNPRSHERSDEVEAKRKAKLEISIHAPTRGATRNMSIPYCNKKYFNPRSHERSDN</sequence>
<reference evidence="2 3" key="1">
    <citation type="submission" date="2015-09" db="EMBL/GenBank/DDBJ databases">
        <authorList>
            <consortium name="Pathogen Informatics"/>
        </authorList>
    </citation>
    <scope>NUCLEOTIDE SEQUENCE [LARGE SCALE GENOMIC DNA]</scope>
    <source>
        <strain evidence="2 3">2789STDY5834968</strain>
    </source>
</reference>
<dbReference type="AlphaFoldDB" id="A0A173UBS8"/>
<accession>A0A173UBS8</accession>
<name>A0A173UBS8_9FIRM</name>
<organism evidence="2 3">
    <name type="scientific">Agathobacter rectalis</name>
    <dbReference type="NCBI Taxonomy" id="39491"/>
    <lineage>
        <taxon>Bacteria</taxon>
        <taxon>Bacillati</taxon>
        <taxon>Bacillota</taxon>
        <taxon>Clostridia</taxon>
        <taxon>Lachnospirales</taxon>
        <taxon>Lachnospiraceae</taxon>
        <taxon>Agathobacter</taxon>
    </lineage>
</organism>
<dbReference type="EMBL" id="CYXM01000009">
    <property type="protein sequence ID" value="CUN12279.1"/>
    <property type="molecule type" value="Genomic_DNA"/>
</dbReference>
<evidence type="ECO:0000256" key="1">
    <source>
        <dbReference type="SAM" id="MobiDB-lite"/>
    </source>
</evidence>
<gene>
    <name evidence="2" type="ORF">ERS852580_02093</name>
</gene>
<evidence type="ECO:0000313" key="2">
    <source>
        <dbReference type="EMBL" id="CUN12279.1"/>
    </source>
</evidence>